<sequence length="457" mass="49589">MRARNRCSGAVAHAEGGRELARLLAATDEGASFIRKMVDDRWFLLLGRHLLSTVPSRRFLADLCGSPASEVLIEELLARDDAEQLLAEIRASSYAADVLTPLADSGELADLHEAVADSAKRSRLAERLAAGEEDADAGRTDLATLLLPALMAPVLKLWLASIGVAATAEVVHVAAVIAVTHRSDASDGRGGEPRSDDELWIPPSTHHRPPQDSDLWKRVLGARLNDGIPAVDASDIEDSERLAGAVHHYMTTKDLSRPALDHQDRILLRLIEAWHLADGDHAEGTSAVEFGDRLQKDPEFSVSLEDLQEAVRAALEGSPRERWTKRIKEILVGVTAGGIVTVTPAIVEAVARLMGLAPSPDAQVYEIDMRLAQDLDRWRAGAREGLPAESRWTSDDELALIFCIHALSLVTISGAYQRRHPPLDGTAGPELVAPAIRMNGEFMTVQAQNLGMDVFYT</sequence>
<feature type="region of interest" description="Disordered" evidence="1">
    <location>
        <begin position="182"/>
        <end position="213"/>
    </location>
</feature>
<evidence type="ECO:0000256" key="2">
    <source>
        <dbReference type="SAM" id="Phobius"/>
    </source>
</evidence>
<feature type="transmembrane region" description="Helical" evidence="2">
    <location>
        <begin position="330"/>
        <end position="351"/>
    </location>
</feature>
<dbReference type="EMBL" id="JACCBA010000001">
    <property type="protein sequence ID" value="NYD46531.1"/>
    <property type="molecule type" value="Genomic_DNA"/>
</dbReference>
<name>A0A7Y9EFF1_9ACTN</name>
<organism evidence="3 4">
    <name type="scientific">Actinomadura luteofluorescens</name>
    <dbReference type="NCBI Taxonomy" id="46163"/>
    <lineage>
        <taxon>Bacteria</taxon>
        <taxon>Bacillati</taxon>
        <taxon>Actinomycetota</taxon>
        <taxon>Actinomycetes</taxon>
        <taxon>Streptosporangiales</taxon>
        <taxon>Thermomonosporaceae</taxon>
        <taxon>Actinomadura</taxon>
    </lineage>
</organism>
<keyword evidence="2" id="KW-1133">Transmembrane helix</keyword>
<keyword evidence="2" id="KW-0472">Membrane</keyword>
<dbReference type="AlphaFoldDB" id="A0A7Y9EFF1"/>
<dbReference type="RefSeq" id="WP_179843773.1">
    <property type="nucleotide sequence ID" value="NZ_JACCBA010000001.1"/>
</dbReference>
<accession>A0A7Y9EFF1</accession>
<evidence type="ECO:0000313" key="3">
    <source>
        <dbReference type="EMBL" id="NYD46531.1"/>
    </source>
</evidence>
<feature type="compositionally biased region" description="Basic and acidic residues" evidence="1">
    <location>
        <begin position="182"/>
        <end position="197"/>
    </location>
</feature>
<evidence type="ECO:0000256" key="1">
    <source>
        <dbReference type="SAM" id="MobiDB-lite"/>
    </source>
</evidence>
<dbReference type="Proteomes" id="UP000529783">
    <property type="component" value="Unassembled WGS sequence"/>
</dbReference>
<keyword evidence="2" id="KW-0812">Transmembrane</keyword>
<proteinExistence type="predicted"/>
<comment type="caution">
    <text evidence="3">The sequence shown here is derived from an EMBL/GenBank/DDBJ whole genome shotgun (WGS) entry which is preliminary data.</text>
</comment>
<gene>
    <name evidence="3" type="ORF">BJY14_002514</name>
</gene>
<protein>
    <submittedName>
        <fullName evidence="3">Uncharacterized protein</fullName>
    </submittedName>
</protein>
<keyword evidence="4" id="KW-1185">Reference proteome</keyword>
<evidence type="ECO:0000313" key="4">
    <source>
        <dbReference type="Proteomes" id="UP000529783"/>
    </source>
</evidence>
<reference evidence="3 4" key="1">
    <citation type="submission" date="2020-07" db="EMBL/GenBank/DDBJ databases">
        <title>Sequencing the genomes of 1000 actinobacteria strains.</title>
        <authorList>
            <person name="Klenk H.-P."/>
        </authorList>
    </citation>
    <scope>NUCLEOTIDE SEQUENCE [LARGE SCALE GENOMIC DNA]</scope>
    <source>
        <strain evidence="3 4">DSM 40398</strain>
    </source>
</reference>